<dbReference type="GO" id="GO:0022857">
    <property type="term" value="F:transmembrane transporter activity"/>
    <property type="evidence" value="ECO:0007669"/>
    <property type="project" value="InterPro"/>
</dbReference>
<dbReference type="InterPro" id="IPR010619">
    <property type="entry name" value="ThrE-like_N"/>
</dbReference>
<dbReference type="GO" id="GO:0005886">
    <property type="term" value="C:plasma membrane"/>
    <property type="evidence" value="ECO:0007669"/>
    <property type="project" value="UniProtKB-SubCell"/>
</dbReference>
<name>A0A9D1UP61_9FIRM</name>
<organism evidence="9 10">
    <name type="scientific">Candidatus Flavonifractor merdipullorum</name>
    <dbReference type="NCBI Taxonomy" id="2838590"/>
    <lineage>
        <taxon>Bacteria</taxon>
        <taxon>Bacillati</taxon>
        <taxon>Bacillota</taxon>
        <taxon>Clostridia</taxon>
        <taxon>Eubacteriales</taxon>
        <taxon>Oscillospiraceae</taxon>
        <taxon>Flavonifractor</taxon>
    </lineage>
</organism>
<evidence type="ECO:0000256" key="1">
    <source>
        <dbReference type="ARBA" id="ARBA00004651"/>
    </source>
</evidence>
<keyword evidence="2" id="KW-1003">Cell membrane</keyword>
<dbReference type="InterPro" id="IPR050539">
    <property type="entry name" value="ThrE_Dicarb/AminoAcid_Exp"/>
</dbReference>
<evidence type="ECO:0000256" key="4">
    <source>
        <dbReference type="ARBA" id="ARBA00022989"/>
    </source>
</evidence>
<dbReference type="PANTHER" id="PTHR34390">
    <property type="entry name" value="UPF0442 PROTEIN YJJB-RELATED"/>
    <property type="match status" value="1"/>
</dbReference>
<comment type="caution">
    <text evidence="9">The sequence shown here is derived from an EMBL/GenBank/DDBJ whole genome shotgun (WGS) entry which is preliminary data.</text>
</comment>
<keyword evidence="3 7" id="KW-0812">Transmembrane</keyword>
<comment type="similarity">
    <text evidence="6">Belongs to the ThrE exporter (TC 2.A.79) family.</text>
</comment>
<proteinExistence type="inferred from homology"/>
<reference evidence="9" key="2">
    <citation type="submission" date="2021-04" db="EMBL/GenBank/DDBJ databases">
        <authorList>
            <person name="Gilroy R."/>
        </authorList>
    </citation>
    <scope>NUCLEOTIDE SEQUENCE</scope>
    <source>
        <strain evidence="9">ChiGjej6B6-1540</strain>
    </source>
</reference>
<feature type="transmembrane region" description="Helical" evidence="7">
    <location>
        <begin position="119"/>
        <end position="138"/>
    </location>
</feature>
<evidence type="ECO:0000259" key="8">
    <source>
        <dbReference type="Pfam" id="PF06738"/>
    </source>
</evidence>
<gene>
    <name evidence="9" type="ORF">H9868_04865</name>
</gene>
<feature type="transmembrane region" description="Helical" evidence="7">
    <location>
        <begin position="228"/>
        <end position="252"/>
    </location>
</feature>
<comment type="subcellular location">
    <subcellularLocation>
        <location evidence="1">Cell membrane</location>
        <topology evidence="1">Multi-pass membrane protein</topology>
    </subcellularLocation>
</comment>
<evidence type="ECO:0000256" key="2">
    <source>
        <dbReference type="ARBA" id="ARBA00022475"/>
    </source>
</evidence>
<dbReference type="AlphaFoldDB" id="A0A9D1UP61"/>
<reference evidence="9" key="1">
    <citation type="journal article" date="2021" name="PeerJ">
        <title>Extensive microbial diversity within the chicken gut microbiome revealed by metagenomics and culture.</title>
        <authorList>
            <person name="Gilroy R."/>
            <person name="Ravi A."/>
            <person name="Getino M."/>
            <person name="Pursley I."/>
            <person name="Horton D.L."/>
            <person name="Alikhan N.F."/>
            <person name="Baker D."/>
            <person name="Gharbi K."/>
            <person name="Hall N."/>
            <person name="Watson M."/>
            <person name="Adriaenssens E.M."/>
            <person name="Foster-Nyarko E."/>
            <person name="Jarju S."/>
            <person name="Secka A."/>
            <person name="Antonio M."/>
            <person name="Oren A."/>
            <person name="Chaudhuri R.R."/>
            <person name="La Ragione R."/>
            <person name="Hildebrand F."/>
            <person name="Pallen M.J."/>
        </authorList>
    </citation>
    <scope>NUCLEOTIDE SEQUENCE</scope>
    <source>
        <strain evidence="9">ChiGjej6B6-1540</strain>
    </source>
</reference>
<feature type="transmembrane region" description="Helical" evidence="7">
    <location>
        <begin position="173"/>
        <end position="192"/>
    </location>
</feature>
<feature type="transmembrane region" description="Helical" evidence="7">
    <location>
        <begin position="198"/>
        <end position="216"/>
    </location>
</feature>
<evidence type="ECO:0000313" key="9">
    <source>
        <dbReference type="EMBL" id="HIW93856.1"/>
    </source>
</evidence>
<dbReference type="PANTHER" id="PTHR34390:SF2">
    <property type="entry name" value="SUCCINATE TRANSPORTER SUBUNIT YJJP-RELATED"/>
    <property type="match status" value="1"/>
</dbReference>
<sequence length="261" mass="27937">MAAVTEKETFDLVLQLGETMLSAGGEIFRTNAIMDCAARRFGLSECSVFTIANGIFVSAVVDGVHHSCQVRHIPLSPIQLDRVEAMNDLSRRIEAGKVDAQQAREELTRIRALSGPGPLLQILASGVGSASFCFLFGGIWKDCAVALCAGLLLYVFLLFFCQPFHIGRVMSNILSSAVVTLLCCAAFQLGLGPHLDRMIIGAIFPLVPGVPLAISVRNFMENDYLAGLVRLTDAVLTAGCIAIGVGCVMITWNTFWGGVAL</sequence>
<feature type="domain" description="Threonine/serine exporter-like N-terminal" evidence="8">
    <location>
        <begin position="11"/>
        <end position="250"/>
    </location>
</feature>
<feature type="transmembrane region" description="Helical" evidence="7">
    <location>
        <begin position="144"/>
        <end position="161"/>
    </location>
</feature>
<evidence type="ECO:0000256" key="6">
    <source>
        <dbReference type="ARBA" id="ARBA00034125"/>
    </source>
</evidence>
<evidence type="ECO:0000256" key="5">
    <source>
        <dbReference type="ARBA" id="ARBA00023136"/>
    </source>
</evidence>
<dbReference type="GO" id="GO:0015744">
    <property type="term" value="P:succinate transport"/>
    <property type="evidence" value="ECO:0007669"/>
    <property type="project" value="TreeGrafter"/>
</dbReference>
<evidence type="ECO:0000256" key="7">
    <source>
        <dbReference type="SAM" id="Phobius"/>
    </source>
</evidence>
<evidence type="ECO:0000313" key="10">
    <source>
        <dbReference type="Proteomes" id="UP000824192"/>
    </source>
</evidence>
<keyword evidence="4 7" id="KW-1133">Transmembrane helix</keyword>
<accession>A0A9D1UP61</accession>
<dbReference type="Pfam" id="PF06738">
    <property type="entry name" value="ThrE"/>
    <property type="match status" value="1"/>
</dbReference>
<keyword evidence="5 7" id="KW-0472">Membrane</keyword>
<dbReference type="EMBL" id="DXGA01000104">
    <property type="protein sequence ID" value="HIW93856.1"/>
    <property type="molecule type" value="Genomic_DNA"/>
</dbReference>
<evidence type="ECO:0000256" key="3">
    <source>
        <dbReference type="ARBA" id="ARBA00022692"/>
    </source>
</evidence>
<dbReference type="Proteomes" id="UP000824192">
    <property type="component" value="Unassembled WGS sequence"/>
</dbReference>
<protein>
    <submittedName>
        <fullName evidence="9">Threonine/serine exporter family protein</fullName>
    </submittedName>
</protein>